<keyword evidence="3" id="KW-1185">Reference proteome</keyword>
<evidence type="ECO:0000313" key="2">
    <source>
        <dbReference type="EMBL" id="GMA94896.1"/>
    </source>
</evidence>
<feature type="region of interest" description="Disordered" evidence="1">
    <location>
        <begin position="59"/>
        <end position="79"/>
    </location>
</feature>
<proteinExistence type="predicted"/>
<accession>A0ABQ6K830</accession>
<dbReference type="Proteomes" id="UP001157034">
    <property type="component" value="Unassembled WGS sequence"/>
</dbReference>
<evidence type="ECO:0000313" key="3">
    <source>
        <dbReference type="Proteomes" id="UP001157034"/>
    </source>
</evidence>
<reference evidence="3" key="1">
    <citation type="journal article" date="2019" name="Int. J. Syst. Evol. Microbiol.">
        <title>The Global Catalogue of Microorganisms (GCM) 10K type strain sequencing project: providing services to taxonomists for standard genome sequencing and annotation.</title>
        <authorList>
            <consortium name="The Broad Institute Genomics Platform"/>
            <consortium name="The Broad Institute Genome Sequencing Center for Infectious Disease"/>
            <person name="Wu L."/>
            <person name="Ma J."/>
        </authorList>
    </citation>
    <scope>NUCLEOTIDE SEQUENCE [LARGE SCALE GENOMIC DNA]</scope>
    <source>
        <strain evidence="3">NBRC 108894</strain>
    </source>
</reference>
<organism evidence="2 3">
    <name type="scientific">Pseudolysinimonas kribbensis</name>
    <dbReference type="NCBI Taxonomy" id="433641"/>
    <lineage>
        <taxon>Bacteria</taxon>
        <taxon>Bacillati</taxon>
        <taxon>Actinomycetota</taxon>
        <taxon>Actinomycetes</taxon>
        <taxon>Micrococcales</taxon>
        <taxon>Microbacteriaceae</taxon>
        <taxon>Pseudolysinimonas</taxon>
    </lineage>
</organism>
<protein>
    <submittedName>
        <fullName evidence="2">Uncharacterized protein</fullName>
    </submittedName>
</protein>
<gene>
    <name evidence="2" type="ORF">GCM10025881_17200</name>
</gene>
<name>A0ABQ6K830_9MICO</name>
<sequence>MGEVEAITMTVPTTSAADATRKITARLEAIARYITQGRTLASTQAVPVPDDDVVLCRGHPHPRGDAMSGAARGRTAPIGLRSTGEGRCEGCWLGDSLSGSCCSSAGWSGASPSTASDRR</sequence>
<comment type="caution">
    <text evidence="2">The sequence shown here is derived from an EMBL/GenBank/DDBJ whole genome shotgun (WGS) entry which is preliminary data.</text>
</comment>
<dbReference type="EMBL" id="BSVB01000001">
    <property type="protein sequence ID" value="GMA94896.1"/>
    <property type="molecule type" value="Genomic_DNA"/>
</dbReference>
<feature type="region of interest" description="Disordered" evidence="1">
    <location>
        <begin position="98"/>
        <end position="119"/>
    </location>
</feature>
<evidence type="ECO:0000256" key="1">
    <source>
        <dbReference type="SAM" id="MobiDB-lite"/>
    </source>
</evidence>